<gene>
    <name evidence="2" type="ORF">BN9_121620</name>
</gene>
<protein>
    <submittedName>
        <fullName evidence="2">Uncharacterized protein</fullName>
    </submittedName>
</protein>
<keyword evidence="3" id="KW-1185">Reference proteome</keyword>
<dbReference type="Proteomes" id="UP000053237">
    <property type="component" value="Unassembled WGS sequence"/>
</dbReference>
<feature type="region of interest" description="Disordered" evidence="1">
    <location>
        <begin position="226"/>
        <end position="249"/>
    </location>
</feature>
<evidence type="ECO:0000313" key="2">
    <source>
        <dbReference type="EMBL" id="CCI50427.1"/>
    </source>
</evidence>
<name>A0A024GV11_9STRA</name>
<dbReference type="PANTHER" id="PTHR31827">
    <property type="entry name" value="EMB|CAB89363.1"/>
    <property type="match status" value="1"/>
</dbReference>
<dbReference type="PANTHER" id="PTHR31827:SF1">
    <property type="entry name" value="EMB|CAB89363.1"/>
    <property type="match status" value="1"/>
</dbReference>
<proteinExistence type="predicted"/>
<dbReference type="InParanoid" id="A0A024GV11"/>
<feature type="compositionally biased region" description="Basic and acidic residues" evidence="1">
    <location>
        <begin position="231"/>
        <end position="243"/>
    </location>
</feature>
<accession>A0A024GV11</accession>
<evidence type="ECO:0000256" key="1">
    <source>
        <dbReference type="SAM" id="MobiDB-lite"/>
    </source>
</evidence>
<dbReference type="EMBL" id="CAIX01000492">
    <property type="protein sequence ID" value="CCI50427.1"/>
    <property type="molecule type" value="Genomic_DNA"/>
</dbReference>
<feature type="region of interest" description="Disordered" evidence="1">
    <location>
        <begin position="276"/>
        <end position="314"/>
    </location>
</feature>
<evidence type="ECO:0000313" key="3">
    <source>
        <dbReference type="Proteomes" id="UP000053237"/>
    </source>
</evidence>
<reference evidence="2 3" key="1">
    <citation type="submission" date="2012-05" db="EMBL/GenBank/DDBJ databases">
        <title>Recombination and specialization in a pathogen metapopulation.</title>
        <authorList>
            <person name="Gardiner A."/>
            <person name="Kemen E."/>
            <person name="Schultz-Larsen T."/>
            <person name="MacLean D."/>
            <person name="Van Oosterhout C."/>
            <person name="Jones J.D.G."/>
        </authorList>
    </citation>
    <scope>NUCLEOTIDE SEQUENCE [LARGE SCALE GENOMIC DNA]</scope>
    <source>
        <strain evidence="2 3">Ac Nc2</strain>
    </source>
</reference>
<organism evidence="2 3">
    <name type="scientific">Albugo candida</name>
    <dbReference type="NCBI Taxonomy" id="65357"/>
    <lineage>
        <taxon>Eukaryota</taxon>
        <taxon>Sar</taxon>
        <taxon>Stramenopiles</taxon>
        <taxon>Oomycota</taxon>
        <taxon>Peronosporomycetes</taxon>
        <taxon>Albuginales</taxon>
        <taxon>Albuginaceae</taxon>
        <taxon>Albugo</taxon>
    </lineage>
</organism>
<dbReference type="AlphaFoldDB" id="A0A024GV11"/>
<sequence length="402" mass="44705">MSPRKSYSNGSTQSCRFNDCNNMAIFGTDKCSFHKNRRQCIIDECTNQVYARKLCVRHGGKKQCQADGCKAHARGGGYCLQHGGFSVKRFCTVDGCKKQAHARQKCVRHGGGRRCRINGCMQHARAGGICNRHSHDHKCRIDGCMKVAQHLGSICFHHAMDLRAEGKIAFQDNLGETTHFMHKKKKVDITQKMLELPDPSPEHPAQSIWARNDCFHQQYYPNTSVNVPDTTCRKESSRPERGMWSEPLLPSMGKIATSSNLISPLLSSSLISKLRSSQPKNSTEGYPTESHHCANYEPSPAYSVGDSTGSHYHKKSGEDDLEYILNSYSKLISPAAMSYPEHTSRNLFPGIPHSSPSLHTTNEKYMVETPTTSAPPLVRLNSLLPPAPGIITGQIPRSHHYG</sequence>
<dbReference type="OrthoDB" id="69459at2759"/>
<comment type="caution">
    <text evidence="2">The sequence shown here is derived from an EMBL/GenBank/DDBJ whole genome shotgun (WGS) entry which is preliminary data.</text>
</comment>